<dbReference type="FunFam" id="2.60.40.10:FF:000503">
    <property type="entry name" value="Hemicentin 1"/>
    <property type="match status" value="1"/>
</dbReference>
<dbReference type="Gene3D" id="2.60.40.10">
    <property type="entry name" value="Immunoglobulins"/>
    <property type="match status" value="5"/>
</dbReference>
<proteinExistence type="predicted"/>
<dbReference type="AlphaFoldDB" id="A0A2G9RAZ1"/>
<dbReference type="Proteomes" id="UP000228934">
    <property type="component" value="Unassembled WGS sequence"/>
</dbReference>
<dbReference type="InterPro" id="IPR013783">
    <property type="entry name" value="Ig-like_fold"/>
</dbReference>
<sequence length="389" mass="42324">METDTGRYTCIASNLAGDKSRSFSLAVMVSPIISGAKPKESPEDISVILHSSVLLACEVHSHPTAIIAWYKDGQQIHSKDNIRILPAPPRITKDNLAGTGYLSKQIKAKVGTNISLECNVQAFPVATVRWYKDGQPLDPRSLIVNGNELNVDKADLSDTGRYTCVASNVAGEDELDFDVNIQVPPNFPKLSSLLLNTDSSIVETIGESKDVIVNNPFTMYCETNAIPPPTITWYKDGKVLTSSDKTFILPGGHSLQIARARMEDAGTYSCVAVNEAGEDSLQYNVRILLPPTFEGGSENLSEDVTFLANQTVLLDCVGESIPAPTVSWQKDGQVIKDGKHYQILSNGRYLQILNTELSDTGRYICIVENVAGSAQKLFKLNIHGKAPLI</sequence>
<evidence type="ECO:0000259" key="1">
    <source>
        <dbReference type="PROSITE" id="PS50835"/>
    </source>
</evidence>
<dbReference type="EMBL" id="KV953435">
    <property type="protein sequence ID" value="PIO25068.1"/>
    <property type="molecule type" value="Genomic_DNA"/>
</dbReference>
<keyword evidence="3" id="KW-1185">Reference proteome</keyword>
<evidence type="ECO:0000313" key="2">
    <source>
        <dbReference type="EMBL" id="PIO25068.1"/>
    </source>
</evidence>
<feature type="domain" description="Ig-like" evidence="1">
    <location>
        <begin position="188"/>
        <end position="286"/>
    </location>
</feature>
<dbReference type="SMART" id="SM00408">
    <property type="entry name" value="IGc2"/>
    <property type="match status" value="3"/>
</dbReference>
<dbReference type="PANTHER" id="PTHR45080">
    <property type="entry name" value="CONTACTIN 5"/>
    <property type="match status" value="1"/>
</dbReference>
<dbReference type="InterPro" id="IPR013098">
    <property type="entry name" value="Ig_I-set"/>
</dbReference>
<dbReference type="InterPro" id="IPR003598">
    <property type="entry name" value="Ig_sub2"/>
</dbReference>
<accession>A0A2G9RAZ1</accession>
<dbReference type="GO" id="GO:0005886">
    <property type="term" value="C:plasma membrane"/>
    <property type="evidence" value="ECO:0007669"/>
    <property type="project" value="TreeGrafter"/>
</dbReference>
<dbReference type="OrthoDB" id="5985519at2759"/>
<gene>
    <name evidence="2" type="ORF">AB205_0051720</name>
</gene>
<dbReference type="FunFam" id="2.60.40.10:FF:000708">
    <property type="entry name" value="Hemicentin 1"/>
    <property type="match status" value="1"/>
</dbReference>
<dbReference type="SUPFAM" id="SSF48726">
    <property type="entry name" value="Immunoglobulin"/>
    <property type="match status" value="5"/>
</dbReference>
<dbReference type="GO" id="GO:0050808">
    <property type="term" value="P:synapse organization"/>
    <property type="evidence" value="ECO:0007669"/>
    <property type="project" value="TreeGrafter"/>
</dbReference>
<dbReference type="GO" id="GO:0030424">
    <property type="term" value="C:axon"/>
    <property type="evidence" value="ECO:0007669"/>
    <property type="project" value="TreeGrafter"/>
</dbReference>
<evidence type="ECO:0000313" key="3">
    <source>
        <dbReference type="Proteomes" id="UP000228934"/>
    </source>
</evidence>
<organism evidence="2 3">
    <name type="scientific">Aquarana catesbeiana</name>
    <name type="common">American bullfrog</name>
    <name type="synonym">Rana catesbeiana</name>
    <dbReference type="NCBI Taxonomy" id="8400"/>
    <lineage>
        <taxon>Eukaryota</taxon>
        <taxon>Metazoa</taxon>
        <taxon>Chordata</taxon>
        <taxon>Craniata</taxon>
        <taxon>Vertebrata</taxon>
        <taxon>Euteleostomi</taxon>
        <taxon>Amphibia</taxon>
        <taxon>Batrachia</taxon>
        <taxon>Anura</taxon>
        <taxon>Neobatrachia</taxon>
        <taxon>Ranoidea</taxon>
        <taxon>Ranidae</taxon>
        <taxon>Aquarana</taxon>
    </lineage>
</organism>
<dbReference type="InterPro" id="IPR003599">
    <property type="entry name" value="Ig_sub"/>
</dbReference>
<dbReference type="PROSITE" id="PS50835">
    <property type="entry name" value="IG_LIKE"/>
    <property type="match status" value="4"/>
</dbReference>
<protein>
    <recommendedName>
        <fullName evidence="1">Ig-like domain-containing protein</fullName>
    </recommendedName>
</protein>
<feature type="domain" description="Ig-like" evidence="1">
    <location>
        <begin position="291"/>
        <end position="381"/>
    </location>
</feature>
<dbReference type="InterPro" id="IPR007110">
    <property type="entry name" value="Ig-like_dom"/>
</dbReference>
<dbReference type="InterPro" id="IPR036179">
    <property type="entry name" value="Ig-like_dom_sf"/>
</dbReference>
<dbReference type="FunFam" id="2.60.40.10:FF:000285">
    <property type="entry name" value="Hemicentin 1"/>
    <property type="match status" value="1"/>
</dbReference>
<name>A0A2G9RAZ1_AQUCT</name>
<feature type="domain" description="Ig-like" evidence="1">
    <location>
        <begin position="31"/>
        <end position="75"/>
    </location>
</feature>
<feature type="domain" description="Ig-like" evidence="1">
    <location>
        <begin position="89"/>
        <end position="180"/>
    </location>
</feature>
<dbReference type="GO" id="GO:0007156">
    <property type="term" value="P:homophilic cell adhesion via plasma membrane adhesion molecules"/>
    <property type="evidence" value="ECO:0007669"/>
    <property type="project" value="TreeGrafter"/>
</dbReference>
<reference evidence="3" key="1">
    <citation type="journal article" date="2017" name="Nat. Commun.">
        <title>The North American bullfrog draft genome provides insight into hormonal regulation of long noncoding RNA.</title>
        <authorList>
            <person name="Hammond S.A."/>
            <person name="Warren R.L."/>
            <person name="Vandervalk B.P."/>
            <person name="Kucuk E."/>
            <person name="Khan H."/>
            <person name="Gibb E.A."/>
            <person name="Pandoh P."/>
            <person name="Kirk H."/>
            <person name="Zhao Y."/>
            <person name="Jones M."/>
            <person name="Mungall A.J."/>
            <person name="Coope R."/>
            <person name="Pleasance S."/>
            <person name="Moore R.A."/>
            <person name="Holt R.A."/>
            <person name="Round J.M."/>
            <person name="Ohora S."/>
            <person name="Walle B.V."/>
            <person name="Veldhoen N."/>
            <person name="Helbing C.C."/>
            <person name="Birol I."/>
        </authorList>
    </citation>
    <scope>NUCLEOTIDE SEQUENCE [LARGE SCALE GENOMIC DNA]</scope>
</reference>
<dbReference type="SMART" id="SM00409">
    <property type="entry name" value="IG"/>
    <property type="match status" value="3"/>
</dbReference>
<dbReference type="GO" id="GO:0008046">
    <property type="term" value="F:axon guidance receptor activity"/>
    <property type="evidence" value="ECO:0007669"/>
    <property type="project" value="TreeGrafter"/>
</dbReference>
<dbReference type="GO" id="GO:0043025">
    <property type="term" value="C:neuronal cell body"/>
    <property type="evidence" value="ECO:0007669"/>
    <property type="project" value="TreeGrafter"/>
</dbReference>
<dbReference type="PANTHER" id="PTHR45080:SF28">
    <property type="entry name" value="HEMICENTIN-2"/>
    <property type="match status" value="1"/>
</dbReference>
<dbReference type="Pfam" id="PF07679">
    <property type="entry name" value="I-set"/>
    <property type="match status" value="4"/>
</dbReference>
<dbReference type="CDD" id="cd00096">
    <property type="entry name" value="Ig"/>
    <property type="match status" value="1"/>
</dbReference>
<dbReference type="InterPro" id="IPR050958">
    <property type="entry name" value="Cell_Adh-Cytoskel_Orgn"/>
</dbReference>